<evidence type="ECO:0000256" key="2">
    <source>
        <dbReference type="ARBA" id="ARBA00009142"/>
    </source>
</evidence>
<accession>A0A927EV80</accession>
<organism evidence="9 10">
    <name type="scientific">Streptomyces chumphonensis</name>
    <dbReference type="NCBI Taxonomy" id="1214925"/>
    <lineage>
        <taxon>Bacteria</taxon>
        <taxon>Bacillati</taxon>
        <taxon>Actinomycetota</taxon>
        <taxon>Actinomycetes</taxon>
        <taxon>Kitasatosporales</taxon>
        <taxon>Streptomycetaceae</taxon>
        <taxon>Streptomyces</taxon>
    </lineage>
</organism>
<evidence type="ECO:0000256" key="3">
    <source>
        <dbReference type="ARBA" id="ARBA00022448"/>
    </source>
</evidence>
<evidence type="ECO:0000256" key="7">
    <source>
        <dbReference type="ARBA" id="ARBA00023136"/>
    </source>
</evidence>
<feature type="transmembrane region" description="Helical" evidence="8">
    <location>
        <begin position="37"/>
        <end position="62"/>
    </location>
</feature>
<dbReference type="Proteomes" id="UP000632289">
    <property type="component" value="Unassembled WGS sequence"/>
</dbReference>
<feature type="transmembrane region" description="Helical" evidence="8">
    <location>
        <begin position="99"/>
        <end position="118"/>
    </location>
</feature>
<evidence type="ECO:0000256" key="5">
    <source>
        <dbReference type="ARBA" id="ARBA00022692"/>
    </source>
</evidence>
<gene>
    <name evidence="9" type="ORF">IF129_01955</name>
</gene>
<name>A0A927EV80_9ACTN</name>
<proteinExistence type="inferred from homology"/>
<keyword evidence="6 8" id="KW-1133">Transmembrane helix</keyword>
<evidence type="ECO:0000313" key="9">
    <source>
        <dbReference type="EMBL" id="MBD3930340.1"/>
    </source>
</evidence>
<evidence type="ECO:0000256" key="8">
    <source>
        <dbReference type="RuleBase" id="RU363041"/>
    </source>
</evidence>
<dbReference type="Pfam" id="PF01925">
    <property type="entry name" value="TauE"/>
    <property type="match status" value="1"/>
</dbReference>
<keyword evidence="5 8" id="KW-0812">Transmembrane</keyword>
<feature type="transmembrane region" description="Helical" evidence="8">
    <location>
        <begin position="74"/>
        <end position="93"/>
    </location>
</feature>
<reference evidence="9" key="1">
    <citation type="submission" date="2020-09" db="EMBL/GenBank/DDBJ databases">
        <title>Secondary metabolite and genome analysis of marine Streptomyces chumphonensis KK1-2T.</title>
        <authorList>
            <person name="Phongsopitanun W."/>
            <person name="Kanchanasin P."/>
            <person name="Pittayakhajonwut P."/>
            <person name="Suwanborirux K."/>
            <person name="Tanasupawat S."/>
        </authorList>
    </citation>
    <scope>NUCLEOTIDE SEQUENCE</scope>
    <source>
        <strain evidence="9">KK1-2</strain>
    </source>
</reference>
<evidence type="ECO:0000256" key="6">
    <source>
        <dbReference type="ARBA" id="ARBA00022989"/>
    </source>
</evidence>
<feature type="transmembrane region" description="Helical" evidence="8">
    <location>
        <begin position="233"/>
        <end position="251"/>
    </location>
</feature>
<keyword evidence="4 8" id="KW-1003">Cell membrane</keyword>
<dbReference type="RefSeq" id="WP_191207627.1">
    <property type="nucleotide sequence ID" value="NZ_BAABKL010000039.1"/>
</dbReference>
<evidence type="ECO:0000256" key="4">
    <source>
        <dbReference type="ARBA" id="ARBA00022475"/>
    </source>
</evidence>
<comment type="caution">
    <text evidence="9">The sequence shown here is derived from an EMBL/GenBank/DDBJ whole genome shotgun (WGS) entry which is preliminary data.</text>
</comment>
<dbReference type="PANTHER" id="PTHR30269:SF0">
    <property type="entry name" value="MEMBRANE TRANSPORTER PROTEIN YFCA-RELATED"/>
    <property type="match status" value="1"/>
</dbReference>
<dbReference type="PANTHER" id="PTHR30269">
    <property type="entry name" value="TRANSMEMBRANE PROTEIN YFCA"/>
    <property type="match status" value="1"/>
</dbReference>
<sequence length="252" mass="25705">MSVLELTAIAASGVAAGGINAVVGSGTLITFPTLLAFGYPPVLANVSNNVGLVPGVLSAAWGYRRELRGQRRRVLRFGTGSLIGGLIGALLLLKLPPEAFQAVVPVLILTACVLVVLQPRLNRWLVSRRPDGADADGGVPLWLGVLGTGVYGGYFGAAQGVLMMGLFGSVLDDDLQRLNAVKNVLSSIVNGVAAVVFIAVTHIDWAAAAAIAVGATIGGTLGARFGRRLPPTALRAVIITVGVIASAALILG</sequence>
<dbReference type="EMBL" id="JACXYU010000001">
    <property type="protein sequence ID" value="MBD3930340.1"/>
    <property type="molecule type" value="Genomic_DNA"/>
</dbReference>
<comment type="subcellular location">
    <subcellularLocation>
        <location evidence="1 8">Cell membrane</location>
        <topology evidence="1 8">Multi-pass membrane protein</topology>
    </subcellularLocation>
</comment>
<feature type="transmembrane region" description="Helical" evidence="8">
    <location>
        <begin position="139"/>
        <end position="168"/>
    </location>
</feature>
<dbReference type="InterPro" id="IPR052017">
    <property type="entry name" value="TSUP"/>
</dbReference>
<evidence type="ECO:0000256" key="1">
    <source>
        <dbReference type="ARBA" id="ARBA00004651"/>
    </source>
</evidence>
<keyword evidence="10" id="KW-1185">Reference proteome</keyword>
<feature type="transmembrane region" description="Helical" evidence="8">
    <location>
        <begin position="188"/>
        <end position="221"/>
    </location>
</feature>
<dbReference type="GO" id="GO:0005886">
    <property type="term" value="C:plasma membrane"/>
    <property type="evidence" value="ECO:0007669"/>
    <property type="project" value="UniProtKB-SubCell"/>
</dbReference>
<comment type="similarity">
    <text evidence="2 8">Belongs to the 4-toluene sulfonate uptake permease (TSUP) (TC 2.A.102) family.</text>
</comment>
<dbReference type="AlphaFoldDB" id="A0A927EV80"/>
<evidence type="ECO:0000313" key="10">
    <source>
        <dbReference type="Proteomes" id="UP000632289"/>
    </source>
</evidence>
<keyword evidence="7 8" id="KW-0472">Membrane</keyword>
<keyword evidence="3" id="KW-0813">Transport</keyword>
<dbReference type="InterPro" id="IPR002781">
    <property type="entry name" value="TM_pro_TauE-like"/>
</dbReference>
<protein>
    <recommendedName>
        <fullName evidence="8">Probable membrane transporter protein</fullName>
    </recommendedName>
</protein>